<protein>
    <submittedName>
        <fullName evidence="1">Uncharacterized protein</fullName>
    </submittedName>
</protein>
<dbReference type="EMBL" id="GBXM01096166">
    <property type="protein sequence ID" value="JAH12411.1"/>
    <property type="molecule type" value="Transcribed_RNA"/>
</dbReference>
<reference evidence="1" key="2">
    <citation type="journal article" date="2015" name="Fish Shellfish Immunol.">
        <title>Early steps in the European eel (Anguilla anguilla)-Vibrio vulnificus interaction in the gills: Role of the RtxA13 toxin.</title>
        <authorList>
            <person name="Callol A."/>
            <person name="Pajuelo D."/>
            <person name="Ebbesson L."/>
            <person name="Teles M."/>
            <person name="MacKenzie S."/>
            <person name="Amaro C."/>
        </authorList>
    </citation>
    <scope>NUCLEOTIDE SEQUENCE</scope>
</reference>
<evidence type="ECO:0000313" key="1">
    <source>
        <dbReference type="EMBL" id="JAH12411.1"/>
    </source>
</evidence>
<reference evidence="1" key="1">
    <citation type="submission" date="2014-11" db="EMBL/GenBank/DDBJ databases">
        <authorList>
            <person name="Amaro Gonzalez C."/>
        </authorList>
    </citation>
    <scope>NUCLEOTIDE SEQUENCE</scope>
</reference>
<sequence length="9" mass="1104">MLIQFTHNT</sequence>
<organism evidence="1">
    <name type="scientific">Anguilla anguilla</name>
    <name type="common">European freshwater eel</name>
    <name type="synonym">Muraena anguilla</name>
    <dbReference type="NCBI Taxonomy" id="7936"/>
    <lineage>
        <taxon>Eukaryota</taxon>
        <taxon>Metazoa</taxon>
        <taxon>Chordata</taxon>
        <taxon>Craniata</taxon>
        <taxon>Vertebrata</taxon>
        <taxon>Euteleostomi</taxon>
        <taxon>Actinopterygii</taxon>
        <taxon>Neopterygii</taxon>
        <taxon>Teleostei</taxon>
        <taxon>Anguilliformes</taxon>
        <taxon>Anguillidae</taxon>
        <taxon>Anguilla</taxon>
    </lineage>
</organism>
<proteinExistence type="predicted"/>
<accession>A0A0E9Q6A4</accession>
<name>A0A0E9Q6A4_ANGAN</name>